<proteinExistence type="predicted"/>
<gene>
    <name evidence="2" type="ORF">CAL28_27865</name>
</gene>
<protein>
    <submittedName>
        <fullName evidence="2">Uncharacterized protein</fullName>
    </submittedName>
</protein>
<accession>A0A261UM30</accession>
<name>A0A261UM30_9BORD</name>
<feature type="compositionally biased region" description="Low complexity" evidence="1">
    <location>
        <begin position="29"/>
        <end position="42"/>
    </location>
</feature>
<evidence type="ECO:0000313" key="2">
    <source>
        <dbReference type="EMBL" id="OZI62939.1"/>
    </source>
</evidence>
<comment type="caution">
    <text evidence="2">The sequence shown here is derived from an EMBL/GenBank/DDBJ whole genome shotgun (WGS) entry which is preliminary data.</text>
</comment>
<evidence type="ECO:0000256" key="1">
    <source>
        <dbReference type="SAM" id="MobiDB-lite"/>
    </source>
</evidence>
<sequence length="94" mass="9893">MFPPPMLSRRAPRCISSFSMTSDPFHANSSDPAGAPVSPPAAGHRDVAHAEARARRYGAGQGSWLLASAAQRMGAAALVCAALWGLTGWAMGWW</sequence>
<dbReference type="AlphaFoldDB" id="A0A261UM30"/>
<evidence type="ECO:0000313" key="3">
    <source>
        <dbReference type="Proteomes" id="UP000215767"/>
    </source>
</evidence>
<feature type="region of interest" description="Disordered" evidence="1">
    <location>
        <begin position="25"/>
        <end position="49"/>
    </location>
</feature>
<keyword evidence="3" id="KW-1185">Reference proteome</keyword>
<dbReference type="Proteomes" id="UP000215767">
    <property type="component" value="Unassembled WGS sequence"/>
</dbReference>
<dbReference type="EMBL" id="NEVS01000004">
    <property type="protein sequence ID" value="OZI62939.1"/>
    <property type="molecule type" value="Genomic_DNA"/>
</dbReference>
<organism evidence="2 3">
    <name type="scientific">Bordetella genomosp. 11</name>
    <dbReference type="NCBI Taxonomy" id="1416808"/>
    <lineage>
        <taxon>Bacteria</taxon>
        <taxon>Pseudomonadati</taxon>
        <taxon>Pseudomonadota</taxon>
        <taxon>Betaproteobacteria</taxon>
        <taxon>Burkholderiales</taxon>
        <taxon>Alcaligenaceae</taxon>
        <taxon>Bordetella</taxon>
    </lineage>
</organism>
<reference evidence="3" key="1">
    <citation type="submission" date="2017-05" db="EMBL/GenBank/DDBJ databases">
        <title>Complete and WGS of Bordetella genogroups.</title>
        <authorList>
            <person name="Spilker T."/>
            <person name="Lipuma J."/>
        </authorList>
    </citation>
    <scope>NUCLEOTIDE SEQUENCE [LARGE SCALE GENOMIC DNA]</scope>
    <source>
        <strain evidence="3">AU8856</strain>
    </source>
</reference>